<reference evidence="8 9" key="1">
    <citation type="submission" date="2019-09" db="EMBL/GenBank/DDBJ databases">
        <title>Genome sequence and assembly of Adhaeribacter sp.</title>
        <authorList>
            <person name="Chhetri G."/>
        </authorList>
    </citation>
    <scope>NUCLEOTIDE SEQUENCE [LARGE SCALE GENOMIC DNA]</scope>
    <source>
        <strain evidence="8 9">DK36</strain>
    </source>
</reference>
<evidence type="ECO:0000259" key="7">
    <source>
        <dbReference type="PROSITE" id="PS50059"/>
    </source>
</evidence>
<sequence length="184" mass="19976">MLNSFNSKIYRGSTLFLTGLLLAFSSFFLSSCLKDDSNLDELSKEQEEAYYRQLATDTLAIKQHLATNNITTAKRMPSGLFYVEQTVGTGVQAKVGNIVSTNYRLTDLTGKQLDTSYGKSPYQFQLGTPGSPIFGYQQAVSLLKVGGKSTFYLPSGLAYGTTGSPPGIAPNTILIFEIELLAAQ</sequence>
<name>A0A5M6CWB9_9BACT</name>
<dbReference type="InterPro" id="IPR046357">
    <property type="entry name" value="PPIase_dom_sf"/>
</dbReference>
<dbReference type="PANTHER" id="PTHR43811:SF19">
    <property type="entry name" value="39 KDA FK506-BINDING NUCLEAR PROTEIN"/>
    <property type="match status" value="1"/>
</dbReference>
<keyword evidence="4 5" id="KW-0413">Isomerase</keyword>
<evidence type="ECO:0000256" key="5">
    <source>
        <dbReference type="PROSITE-ProRule" id="PRU00277"/>
    </source>
</evidence>
<dbReference type="GO" id="GO:0003755">
    <property type="term" value="F:peptidyl-prolyl cis-trans isomerase activity"/>
    <property type="evidence" value="ECO:0007669"/>
    <property type="project" value="UniProtKB-UniRule"/>
</dbReference>
<dbReference type="EMBL" id="VWSF01000032">
    <property type="protein sequence ID" value="KAA5539511.1"/>
    <property type="molecule type" value="Genomic_DNA"/>
</dbReference>
<evidence type="ECO:0000256" key="2">
    <source>
        <dbReference type="ARBA" id="ARBA00006577"/>
    </source>
</evidence>
<comment type="similarity">
    <text evidence="2 6">Belongs to the FKBP-type PPIase family.</text>
</comment>
<evidence type="ECO:0000256" key="6">
    <source>
        <dbReference type="RuleBase" id="RU003915"/>
    </source>
</evidence>
<dbReference type="Gene3D" id="3.10.50.40">
    <property type="match status" value="1"/>
</dbReference>
<dbReference type="PROSITE" id="PS50059">
    <property type="entry name" value="FKBP_PPIASE"/>
    <property type="match status" value="1"/>
</dbReference>
<comment type="caution">
    <text evidence="8">The sequence shown here is derived from an EMBL/GenBank/DDBJ whole genome shotgun (WGS) entry which is preliminary data.</text>
</comment>
<dbReference type="SUPFAM" id="SSF54534">
    <property type="entry name" value="FKBP-like"/>
    <property type="match status" value="1"/>
</dbReference>
<dbReference type="RefSeq" id="WP_150092922.1">
    <property type="nucleotide sequence ID" value="NZ_VWSF01000032.1"/>
</dbReference>
<evidence type="ECO:0000256" key="1">
    <source>
        <dbReference type="ARBA" id="ARBA00000971"/>
    </source>
</evidence>
<keyword evidence="9" id="KW-1185">Reference proteome</keyword>
<evidence type="ECO:0000313" key="9">
    <source>
        <dbReference type="Proteomes" id="UP000323426"/>
    </source>
</evidence>
<evidence type="ECO:0000256" key="4">
    <source>
        <dbReference type="ARBA" id="ARBA00023235"/>
    </source>
</evidence>
<protein>
    <recommendedName>
        <fullName evidence="6">Peptidyl-prolyl cis-trans isomerase</fullName>
        <ecNumber evidence="6">5.2.1.8</ecNumber>
    </recommendedName>
</protein>
<gene>
    <name evidence="8" type="ORF">F0145_24225</name>
</gene>
<comment type="catalytic activity">
    <reaction evidence="1 5 6">
        <text>[protein]-peptidylproline (omega=180) = [protein]-peptidylproline (omega=0)</text>
        <dbReference type="Rhea" id="RHEA:16237"/>
        <dbReference type="Rhea" id="RHEA-COMP:10747"/>
        <dbReference type="Rhea" id="RHEA-COMP:10748"/>
        <dbReference type="ChEBI" id="CHEBI:83833"/>
        <dbReference type="ChEBI" id="CHEBI:83834"/>
        <dbReference type="EC" id="5.2.1.8"/>
    </reaction>
</comment>
<evidence type="ECO:0000313" key="8">
    <source>
        <dbReference type="EMBL" id="KAA5539511.1"/>
    </source>
</evidence>
<evidence type="ECO:0000256" key="3">
    <source>
        <dbReference type="ARBA" id="ARBA00023110"/>
    </source>
</evidence>
<dbReference type="PANTHER" id="PTHR43811">
    <property type="entry name" value="FKBP-TYPE PEPTIDYL-PROLYL CIS-TRANS ISOMERASE FKPA"/>
    <property type="match status" value="1"/>
</dbReference>
<feature type="domain" description="PPIase FKBP-type" evidence="7">
    <location>
        <begin position="96"/>
        <end position="184"/>
    </location>
</feature>
<dbReference type="Pfam" id="PF00254">
    <property type="entry name" value="FKBP_C"/>
    <property type="match status" value="1"/>
</dbReference>
<dbReference type="EC" id="5.2.1.8" evidence="6"/>
<keyword evidence="3 5" id="KW-0697">Rotamase</keyword>
<dbReference type="Proteomes" id="UP000323426">
    <property type="component" value="Unassembled WGS sequence"/>
</dbReference>
<organism evidence="8 9">
    <name type="scientific">Adhaeribacter rhizoryzae</name>
    <dbReference type="NCBI Taxonomy" id="2607907"/>
    <lineage>
        <taxon>Bacteria</taxon>
        <taxon>Pseudomonadati</taxon>
        <taxon>Bacteroidota</taxon>
        <taxon>Cytophagia</taxon>
        <taxon>Cytophagales</taxon>
        <taxon>Hymenobacteraceae</taxon>
        <taxon>Adhaeribacter</taxon>
    </lineage>
</organism>
<accession>A0A5M6CWB9</accession>
<dbReference type="InterPro" id="IPR001179">
    <property type="entry name" value="PPIase_FKBP_dom"/>
</dbReference>
<dbReference type="AlphaFoldDB" id="A0A5M6CWB9"/>
<proteinExistence type="inferred from homology"/>